<sequence length="36" mass="4264">YEQHRRGILINKPDRGTQFVELRFFFTGPAKKVNTV</sequence>
<evidence type="ECO:0000313" key="1">
    <source>
        <dbReference type="EMBL" id="GAJ21803.1"/>
    </source>
</evidence>
<reference evidence="1" key="1">
    <citation type="journal article" date="2014" name="Front. Microbiol.">
        <title>High frequency of phylogenetically diverse reductive dehalogenase-homologous genes in deep subseafloor sedimentary metagenomes.</title>
        <authorList>
            <person name="Kawai M."/>
            <person name="Futagami T."/>
            <person name="Toyoda A."/>
            <person name="Takaki Y."/>
            <person name="Nishi S."/>
            <person name="Hori S."/>
            <person name="Arai W."/>
            <person name="Tsubouchi T."/>
            <person name="Morono Y."/>
            <person name="Uchiyama I."/>
            <person name="Ito T."/>
            <person name="Fujiyama A."/>
            <person name="Inagaki F."/>
            <person name="Takami H."/>
        </authorList>
    </citation>
    <scope>NUCLEOTIDE SEQUENCE</scope>
    <source>
        <strain evidence="1">Expedition CK06-06</strain>
    </source>
</reference>
<organism evidence="1">
    <name type="scientific">marine sediment metagenome</name>
    <dbReference type="NCBI Taxonomy" id="412755"/>
    <lineage>
        <taxon>unclassified sequences</taxon>
        <taxon>metagenomes</taxon>
        <taxon>ecological metagenomes</taxon>
    </lineage>
</organism>
<accession>X1UWD0</accession>
<comment type="caution">
    <text evidence="1">The sequence shown here is derived from an EMBL/GenBank/DDBJ whole genome shotgun (WGS) entry which is preliminary data.</text>
</comment>
<name>X1UWD0_9ZZZZ</name>
<feature type="non-terminal residue" evidence="1">
    <location>
        <position position="1"/>
    </location>
</feature>
<dbReference type="EMBL" id="BARW01035636">
    <property type="protein sequence ID" value="GAJ21803.1"/>
    <property type="molecule type" value="Genomic_DNA"/>
</dbReference>
<proteinExistence type="predicted"/>
<protein>
    <submittedName>
        <fullName evidence="1">Uncharacterized protein</fullName>
    </submittedName>
</protein>
<dbReference type="AlphaFoldDB" id="X1UWD0"/>
<gene>
    <name evidence="1" type="ORF">S12H4_55535</name>
</gene>